<proteinExistence type="predicted"/>
<feature type="compositionally biased region" description="Low complexity" evidence="1">
    <location>
        <begin position="152"/>
        <end position="166"/>
    </location>
</feature>
<feature type="compositionally biased region" description="Gly residues" evidence="1">
    <location>
        <begin position="127"/>
        <end position="144"/>
    </location>
</feature>
<evidence type="ECO:0000313" key="3">
    <source>
        <dbReference type="Proteomes" id="UP001189429"/>
    </source>
</evidence>
<accession>A0ABN9WTR4</accession>
<protein>
    <submittedName>
        <fullName evidence="2">Uncharacterized protein</fullName>
    </submittedName>
</protein>
<dbReference type="Proteomes" id="UP001189429">
    <property type="component" value="Unassembled WGS sequence"/>
</dbReference>
<sequence length="212" mass="20721">MRWQLPVVDGAAEEPRAGAGGEAPERPCAEQAARRPDAEGSGRAADALRERGGDAAVGEDAIVRHPDEASGTQAGEALATGALSEQGGGGSELGGEELRRLSRQLAAAVITRSERGAALPTLLHGGPARGVGSGRPAPGAGGSRGALCARLPAKAPQGPAEAAEALGGKGGGGEGPGAGSDSGRGDDGEGGAGPSPSGQEGLQRPRALQRRR</sequence>
<dbReference type="EMBL" id="CAUYUJ010019148">
    <property type="protein sequence ID" value="CAK0888914.1"/>
    <property type="molecule type" value="Genomic_DNA"/>
</dbReference>
<organism evidence="2 3">
    <name type="scientific">Prorocentrum cordatum</name>
    <dbReference type="NCBI Taxonomy" id="2364126"/>
    <lineage>
        <taxon>Eukaryota</taxon>
        <taxon>Sar</taxon>
        <taxon>Alveolata</taxon>
        <taxon>Dinophyceae</taxon>
        <taxon>Prorocentrales</taxon>
        <taxon>Prorocentraceae</taxon>
        <taxon>Prorocentrum</taxon>
    </lineage>
</organism>
<reference evidence="2" key="1">
    <citation type="submission" date="2023-10" db="EMBL/GenBank/DDBJ databases">
        <authorList>
            <person name="Chen Y."/>
            <person name="Shah S."/>
            <person name="Dougan E. K."/>
            <person name="Thang M."/>
            <person name="Chan C."/>
        </authorList>
    </citation>
    <scope>NUCLEOTIDE SEQUENCE [LARGE SCALE GENOMIC DNA]</scope>
</reference>
<gene>
    <name evidence="2" type="ORF">PCOR1329_LOCUS69602</name>
</gene>
<evidence type="ECO:0000313" key="2">
    <source>
        <dbReference type="EMBL" id="CAK0888914.1"/>
    </source>
</evidence>
<feature type="compositionally biased region" description="Gly residues" evidence="1">
    <location>
        <begin position="167"/>
        <end position="182"/>
    </location>
</feature>
<name>A0ABN9WTR4_9DINO</name>
<comment type="caution">
    <text evidence="2">The sequence shown here is derived from an EMBL/GenBank/DDBJ whole genome shotgun (WGS) entry which is preliminary data.</text>
</comment>
<keyword evidence="3" id="KW-1185">Reference proteome</keyword>
<feature type="region of interest" description="Disordered" evidence="1">
    <location>
        <begin position="1"/>
        <end position="97"/>
    </location>
</feature>
<feature type="compositionally biased region" description="Basic and acidic residues" evidence="1">
    <location>
        <begin position="23"/>
        <end position="53"/>
    </location>
</feature>
<evidence type="ECO:0000256" key="1">
    <source>
        <dbReference type="SAM" id="MobiDB-lite"/>
    </source>
</evidence>
<feature type="region of interest" description="Disordered" evidence="1">
    <location>
        <begin position="113"/>
        <end position="212"/>
    </location>
</feature>